<feature type="compositionally biased region" description="Polar residues" evidence="1">
    <location>
        <begin position="51"/>
        <end position="69"/>
    </location>
</feature>
<dbReference type="EMBL" id="CAJOBA010022672">
    <property type="protein sequence ID" value="CAF3917877.1"/>
    <property type="molecule type" value="Genomic_DNA"/>
</dbReference>
<organism evidence="2 4">
    <name type="scientific">Didymodactylos carnosus</name>
    <dbReference type="NCBI Taxonomy" id="1234261"/>
    <lineage>
        <taxon>Eukaryota</taxon>
        <taxon>Metazoa</taxon>
        <taxon>Spiralia</taxon>
        <taxon>Gnathifera</taxon>
        <taxon>Rotifera</taxon>
        <taxon>Eurotatoria</taxon>
        <taxon>Bdelloidea</taxon>
        <taxon>Philodinida</taxon>
        <taxon>Philodinidae</taxon>
        <taxon>Didymodactylos</taxon>
    </lineage>
</organism>
<dbReference type="EMBL" id="CAJNOK010011130">
    <property type="protein sequence ID" value="CAF1132834.1"/>
    <property type="molecule type" value="Genomic_DNA"/>
</dbReference>
<evidence type="ECO:0008006" key="5">
    <source>
        <dbReference type="Google" id="ProtNLM"/>
    </source>
</evidence>
<sequence length="109" mass="12599">MLTRSRAESAFFDIDDNAKRKWAHQFLTGEALKWYPTQHTSSKTWDEFQQAVRTSDSSTPEPTRASTSKQILTRKQTMEEKFIQYLQGGNSGLQKHEVIWSQVESSEVT</sequence>
<dbReference type="Proteomes" id="UP000682733">
    <property type="component" value="Unassembled WGS sequence"/>
</dbReference>
<accession>A0A8S2EC71</accession>
<evidence type="ECO:0000313" key="3">
    <source>
        <dbReference type="EMBL" id="CAF3917877.1"/>
    </source>
</evidence>
<evidence type="ECO:0000313" key="2">
    <source>
        <dbReference type="EMBL" id="CAF1132834.1"/>
    </source>
</evidence>
<gene>
    <name evidence="2" type="ORF">OVA965_LOCUS20740</name>
    <name evidence="3" type="ORF">TMI583_LOCUS21209</name>
</gene>
<protein>
    <recommendedName>
        <fullName evidence="5">Retrotransposon gag domain-containing protein</fullName>
    </recommendedName>
</protein>
<dbReference type="AlphaFoldDB" id="A0A8S2EC71"/>
<name>A0A8S2EC71_9BILA</name>
<evidence type="ECO:0000313" key="4">
    <source>
        <dbReference type="Proteomes" id="UP000677228"/>
    </source>
</evidence>
<evidence type="ECO:0000256" key="1">
    <source>
        <dbReference type="SAM" id="MobiDB-lite"/>
    </source>
</evidence>
<dbReference type="Proteomes" id="UP000677228">
    <property type="component" value="Unassembled WGS sequence"/>
</dbReference>
<reference evidence="2" key="1">
    <citation type="submission" date="2021-02" db="EMBL/GenBank/DDBJ databases">
        <authorList>
            <person name="Nowell W R."/>
        </authorList>
    </citation>
    <scope>NUCLEOTIDE SEQUENCE</scope>
</reference>
<comment type="caution">
    <text evidence="2">The sequence shown here is derived from an EMBL/GenBank/DDBJ whole genome shotgun (WGS) entry which is preliminary data.</text>
</comment>
<proteinExistence type="predicted"/>
<feature type="region of interest" description="Disordered" evidence="1">
    <location>
        <begin position="47"/>
        <end position="69"/>
    </location>
</feature>